<evidence type="ECO:0000256" key="9">
    <source>
        <dbReference type="ARBA" id="ARBA00022960"/>
    </source>
</evidence>
<organism evidence="18 19">
    <name type="scientific">Longicatena caecimuris</name>
    <dbReference type="NCBI Taxonomy" id="1796635"/>
    <lineage>
        <taxon>Bacteria</taxon>
        <taxon>Bacillati</taxon>
        <taxon>Bacillota</taxon>
        <taxon>Erysipelotrichia</taxon>
        <taxon>Erysipelotrichales</taxon>
        <taxon>Erysipelotrichaceae</taxon>
        <taxon>Longicatena</taxon>
    </lineage>
</organism>
<dbReference type="Gene3D" id="2.60.410.10">
    <property type="entry name" value="D-Ala-D-Ala carboxypeptidase, C-terminal domain"/>
    <property type="match status" value="1"/>
</dbReference>
<evidence type="ECO:0000256" key="5">
    <source>
        <dbReference type="ARBA" id="ARBA00022645"/>
    </source>
</evidence>
<keyword evidence="7 16" id="KW-0732">Signal</keyword>
<evidence type="ECO:0000256" key="2">
    <source>
        <dbReference type="ARBA" id="ARBA00004752"/>
    </source>
</evidence>
<keyword evidence="6" id="KW-0645">Protease</keyword>
<reference evidence="18 19" key="1">
    <citation type="submission" date="2019-03" db="EMBL/GenBank/DDBJ databases">
        <title>Genomic Encyclopedia of Type Strains, Phase IV (KMG-IV): sequencing the most valuable type-strain genomes for metagenomic binning, comparative biology and taxonomic classification.</title>
        <authorList>
            <person name="Goeker M."/>
        </authorList>
    </citation>
    <scope>NUCLEOTIDE SEQUENCE [LARGE SCALE GENOMIC DNA]</scope>
    <source>
        <strain evidence="18 19">DSM 29481</strain>
    </source>
</reference>
<comment type="function">
    <text evidence="1">Removes C-terminal D-alanyl residues from sugar-peptide cell wall precursors.</text>
</comment>
<evidence type="ECO:0000256" key="14">
    <source>
        <dbReference type="PIRSR" id="PIRSR618044-2"/>
    </source>
</evidence>
<dbReference type="AlphaFoldDB" id="A0A4R3T9L1"/>
<keyword evidence="5 18" id="KW-0121">Carboxypeptidase</keyword>
<keyword evidence="11" id="KW-0961">Cell wall biogenesis/degradation</keyword>
<proteinExistence type="inferred from homology"/>
<dbReference type="InterPro" id="IPR018044">
    <property type="entry name" value="Peptidase_S11"/>
</dbReference>
<evidence type="ECO:0000256" key="6">
    <source>
        <dbReference type="ARBA" id="ARBA00022670"/>
    </source>
</evidence>
<evidence type="ECO:0000256" key="7">
    <source>
        <dbReference type="ARBA" id="ARBA00022729"/>
    </source>
</evidence>
<evidence type="ECO:0000256" key="11">
    <source>
        <dbReference type="ARBA" id="ARBA00023316"/>
    </source>
</evidence>
<sequence length="392" mass="43451">MKKMILCCMVAVLSMTMLTSIHADEKTKQTTKNDPQIAQNAKSSYLMEYTSGKVIYAKNEKAKLYPASMTKMMGLLLIFESLHDGKLDWKDEVTTSAYAASMGGSQVFLEENETMSVKDMIKSICIASANDAMVAMAEKVGGSAEHFVEMMNEKAKKLNLCNTHFMNPTGLHDPQHYTCAKDMAIVGKALIKEGGDDLLKITSTYDAYIREDSEKAFWLVNTNKLLKQYPGVDGLKSGFTSQAMSCITITAKKKDLRLIAVVMGEPSSKVRNGEIKQMLDYGFSQYQQGLLYAAGTKMKTIPIENGKPQKVDVLTDKDLVYVFEKGSEPKETAKEISLRKTHAPFKKGEIIGKVQIKMSDGYTMETALKAAHDVAALDYTDLFMKALKDVFA</sequence>
<comment type="similarity">
    <text evidence="3 15">Belongs to the peptidase S11 family.</text>
</comment>
<feature type="active site" description="Acyl-ester intermediate" evidence="13">
    <location>
        <position position="68"/>
    </location>
</feature>
<dbReference type="PANTHER" id="PTHR21581:SF6">
    <property type="entry name" value="TRAFFICKING PROTEIN PARTICLE COMPLEX SUBUNIT 12"/>
    <property type="match status" value="1"/>
</dbReference>
<dbReference type="Pfam" id="PF07943">
    <property type="entry name" value="PBP5_C"/>
    <property type="match status" value="1"/>
</dbReference>
<dbReference type="PRINTS" id="PR00725">
    <property type="entry name" value="DADACBPTASE1"/>
</dbReference>
<dbReference type="Gene3D" id="3.40.710.10">
    <property type="entry name" value="DD-peptidase/beta-lactamase superfamily"/>
    <property type="match status" value="1"/>
</dbReference>
<evidence type="ECO:0000256" key="13">
    <source>
        <dbReference type="PIRSR" id="PIRSR618044-1"/>
    </source>
</evidence>
<evidence type="ECO:0000256" key="4">
    <source>
        <dbReference type="ARBA" id="ARBA00012448"/>
    </source>
</evidence>
<dbReference type="SMART" id="SM00936">
    <property type="entry name" value="PBP5_C"/>
    <property type="match status" value="1"/>
</dbReference>
<evidence type="ECO:0000313" key="18">
    <source>
        <dbReference type="EMBL" id="TCU58423.1"/>
    </source>
</evidence>
<keyword evidence="10" id="KW-0573">Peptidoglycan synthesis</keyword>
<dbReference type="UniPathway" id="UPA00219"/>
<evidence type="ECO:0000256" key="16">
    <source>
        <dbReference type="SAM" id="SignalP"/>
    </source>
</evidence>
<dbReference type="EMBL" id="SMBP01000013">
    <property type="protein sequence ID" value="TCU58423.1"/>
    <property type="molecule type" value="Genomic_DNA"/>
</dbReference>
<comment type="catalytic activity">
    <reaction evidence="12">
        <text>Preferential cleavage: (Ac)2-L-Lys-D-Ala-|-D-Ala. Also transpeptidation of peptidyl-alanyl moieties that are N-acyl substituents of D-alanine.</text>
        <dbReference type="EC" id="3.4.16.4"/>
    </reaction>
</comment>
<dbReference type="GO" id="GO:0008360">
    <property type="term" value="P:regulation of cell shape"/>
    <property type="evidence" value="ECO:0007669"/>
    <property type="project" value="UniProtKB-KW"/>
</dbReference>
<protein>
    <recommendedName>
        <fullName evidence="4">serine-type D-Ala-D-Ala carboxypeptidase</fullName>
        <ecNumber evidence="4">3.4.16.4</ecNumber>
    </recommendedName>
</protein>
<evidence type="ECO:0000256" key="1">
    <source>
        <dbReference type="ARBA" id="ARBA00003217"/>
    </source>
</evidence>
<keyword evidence="8" id="KW-0378">Hydrolase</keyword>
<evidence type="ECO:0000256" key="10">
    <source>
        <dbReference type="ARBA" id="ARBA00022984"/>
    </source>
</evidence>
<dbReference type="RefSeq" id="WP_132225005.1">
    <property type="nucleotide sequence ID" value="NZ_JANKBG010000013.1"/>
</dbReference>
<evidence type="ECO:0000259" key="17">
    <source>
        <dbReference type="SMART" id="SM00936"/>
    </source>
</evidence>
<feature type="active site" evidence="13">
    <location>
        <position position="128"/>
    </location>
</feature>
<dbReference type="GO" id="GO:0071555">
    <property type="term" value="P:cell wall organization"/>
    <property type="evidence" value="ECO:0007669"/>
    <property type="project" value="UniProtKB-KW"/>
</dbReference>
<feature type="binding site" evidence="14">
    <location>
        <position position="236"/>
    </location>
    <ligand>
        <name>substrate</name>
    </ligand>
</feature>
<gene>
    <name evidence="18" type="ORF">EDD61_11347</name>
</gene>
<evidence type="ECO:0000256" key="3">
    <source>
        <dbReference type="ARBA" id="ARBA00007164"/>
    </source>
</evidence>
<feature type="domain" description="Peptidase S11 D-Ala-D-Ala carboxypeptidase A C-terminal" evidence="17">
    <location>
        <begin position="286"/>
        <end position="376"/>
    </location>
</feature>
<evidence type="ECO:0000256" key="12">
    <source>
        <dbReference type="ARBA" id="ARBA00034000"/>
    </source>
</evidence>
<dbReference type="InterPro" id="IPR012907">
    <property type="entry name" value="Peptidase_S11_C"/>
</dbReference>
<dbReference type="InterPro" id="IPR015956">
    <property type="entry name" value="Peniciliin-bd_prot_C_sf"/>
</dbReference>
<dbReference type="InterPro" id="IPR012338">
    <property type="entry name" value="Beta-lactam/transpept-like"/>
</dbReference>
<dbReference type="Pfam" id="PF00768">
    <property type="entry name" value="Peptidase_S11"/>
    <property type="match status" value="1"/>
</dbReference>
<dbReference type="InterPro" id="IPR001967">
    <property type="entry name" value="Peptidase_S11_N"/>
</dbReference>
<name>A0A4R3T9L1_9FIRM</name>
<evidence type="ECO:0000256" key="8">
    <source>
        <dbReference type="ARBA" id="ARBA00022801"/>
    </source>
</evidence>
<feature type="active site" description="Proton acceptor" evidence="13">
    <location>
        <position position="71"/>
    </location>
</feature>
<evidence type="ECO:0000256" key="15">
    <source>
        <dbReference type="RuleBase" id="RU004016"/>
    </source>
</evidence>
<dbReference type="Proteomes" id="UP000295773">
    <property type="component" value="Unassembled WGS sequence"/>
</dbReference>
<dbReference type="InterPro" id="IPR037167">
    <property type="entry name" value="Peptidase_S11_C_sf"/>
</dbReference>
<keyword evidence="19" id="KW-1185">Reference proteome</keyword>
<comment type="pathway">
    <text evidence="2">Cell wall biogenesis; peptidoglycan biosynthesis.</text>
</comment>
<feature type="chain" id="PRO_5020892040" description="serine-type D-Ala-D-Ala carboxypeptidase" evidence="16">
    <location>
        <begin position="24"/>
        <end position="392"/>
    </location>
</feature>
<dbReference type="EC" id="3.4.16.4" evidence="4"/>
<comment type="caution">
    <text evidence="18">The sequence shown here is derived from an EMBL/GenBank/DDBJ whole genome shotgun (WGS) entry which is preliminary data.</text>
</comment>
<dbReference type="GO" id="GO:0009002">
    <property type="term" value="F:serine-type D-Ala-D-Ala carboxypeptidase activity"/>
    <property type="evidence" value="ECO:0007669"/>
    <property type="project" value="UniProtKB-EC"/>
</dbReference>
<dbReference type="PANTHER" id="PTHR21581">
    <property type="entry name" value="D-ALANYL-D-ALANINE CARBOXYPEPTIDASE"/>
    <property type="match status" value="1"/>
</dbReference>
<accession>A0A4R3T9L1</accession>
<dbReference type="SUPFAM" id="SSF56601">
    <property type="entry name" value="beta-lactamase/transpeptidase-like"/>
    <property type="match status" value="1"/>
</dbReference>
<evidence type="ECO:0000313" key="19">
    <source>
        <dbReference type="Proteomes" id="UP000295773"/>
    </source>
</evidence>
<dbReference type="SUPFAM" id="SSF69189">
    <property type="entry name" value="Penicillin-binding protein associated domain"/>
    <property type="match status" value="1"/>
</dbReference>
<dbReference type="GO" id="GO:0009252">
    <property type="term" value="P:peptidoglycan biosynthetic process"/>
    <property type="evidence" value="ECO:0007669"/>
    <property type="project" value="UniProtKB-UniPathway"/>
</dbReference>
<dbReference type="GO" id="GO:0006508">
    <property type="term" value="P:proteolysis"/>
    <property type="evidence" value="ECO:0007669"/>
    <property type="project" value="UniProtKB-KW"/>
</dbReference>
<feature type="signal peptide" evidence="16">
    <location>
        <begin position="1"/>
        <end position="23"/>
    </location>
</feature>
<keyword evidence="9" id="KW-0133">Cell shape</keyword>